<dbReference type="Gene3D" id="3.30.450.40">
    <property type="match status" value="1"/>
</dbReference>
<evidence type="ECO:0000313" key="4">
    <source>
        <dbReference type="Proteomes" id="UP000020492"/>
    </source>
</evidence>
<protein>
    <recommendedName>
        <fullName evidence="2">HD-GYP domain-containing protein</fullName>
    </recommendedName>
</protein>
<evidence type="ECO:0000313" key="3">
    <source>
        <dbReference type="EMBL" id="EYB66778.1"/>
    </source>
</evidence>
<sequence length="396" mass="42450">MARAPPLPPLSRPGDAVKEDTQADLAALLELSQVLLGAQSAAEVEEGLTRLSVKLLGARYALFLRYRREQDVLRVTTQAGEYAAELGVVLSRGRGLSWRAALAPAPVLHVHRDALPAGAILLPGSPTQSALYAPLRTPGGRLLGVLTAGRIAPDFTVRDETLLATFANAGTVALERIYQAARAAATREGVLLAMGLALEARDYETQGHTGRTVALAEQLGCALELEEESLDVLRQGAYLHDIGKLSVPDRVLLKPGPLDADERALMQDHVVTGEALVQRVPTIPPGALAVIRSHHERWDGQGYPDGLHGEAIPLLARVFAVVDVFDALTHARPYHAARSVPEALALLRAEAGRHFDPRVVTAFLGLFREPAGTGTGAGQERQRGRHTRPPFIKMPS</sequence>
<organism evidence="3 4">
    <name type="scientific">Deinococcus phoenicis</name>
    <dbReference type="NCBI Taxonomy" id="1476583"/>
    <lineage>
        <taxon>Bacteria</taxon>
        <taxon>Thermotogati</taxon>
        <taxon>Deinococcota</taxon>
        <taxon>Deinococci</taxon>
        <taxon>Deinococcales</taxon>
        <taxon>Deinococcaceae</taxon>
        <taxon>Deinococcus</taxon>
    </lineage>
</organism>
<feature type="region of interest" description="Disordered" evidence="1">
    <location>
        <begin position="371"/>
        <end position="396"/>
    </location>
</feature>
<dbReference type="PANTHER" id="PTHR45228:SF8">
    <property type="entry name" value="TWO-COMPONENT RESPONSE REGULATOR-RELATED"/>
    <property type="match status" value="1"/>
</dbReference>
<dbReference type="InterPro" id="IPR037522">
    <property type="entry name" value="HD_GYP_dom"/>
</dbReference>
<dbReference type="InterPro" id="IPR003607">
    <property type="entry name" value="HD/PDEase_dom"/>
</dbReference>
<dbReference type="CDD" id="cd00077">
    <property type="entry name" value="HDc"/>
    <property type="match status" value="1"/>
</dbReference>
<evidence type="ECO:0000256" key="1">
    <source>
        <dbReference type="SAM" id="MobiDB-lite"/>
    </source>
</evidence>
<dbReference type="Pfam" id="PF13185">
    <property type="entry name" value="GAF_2"/>
    <property type="match status" value="1"/>
</dbReference>
<dbReference type="Gene3D" id="1.10.3210.10">
    <property type="entry name" value="Hypothetical protein af1432"/>
    <property type="match status" value="1"/>
</dbReference>
<dbReference type="PROSITE" id="PS51832">
    <property type="entry name" value="HD_GYP"/>
    <property type="match status" value="1"/>
</dbReference>
<gene>
    <name evidence="3" type="ORF">DEIPH_ctg075orf0012</name>
</gene>
<reference evidence="3 4" key="1">
    <citation type="submission" date="2014-03" db="EMBL/GenBank/DDBJ databases">
        <title>Draft genome sequence of Deinococcus phoenicis 1P10ME.</title>
        <authorList>
            <person name="Stepanov V.G."/>
            <person name="Vaishampayan P."/>
            <person name="Venkateswaran K."/>
            <person name="Fox G.E."/>
        </authorList>
    </citation>
    <scope>NUCLEOTIDE SEQUENCE [LARGE SCALE GENOMIC DNA]</scope>
    <source>
        <strain evidence="3 4">1P10ME</strain>
    </source>
</reference>
<comment type="caution">
    <text evidence="3">The sequence shown here is derived from an EMBL/GenBank/DDBJ whole genome shotgun (WGS) entry which is preliminary data.</text>
</comment>
<name>A0A016QL37_9DEIO</name>
<dbReference type="SUPFAM" id="SSF55781">
    <property type="entry name" value="GAF domain-like"/>
    <property type="match status" value="1"/>
</dbReference>
<dbReference type="SUPFAM" id="SSF109604">
    <property type="entry name" value="HD-domain/PDEase-like"/>
    <property type="match status" value="1"/>
</dbReference>
<dbReference type="EMBL" id="JHAC01000066">
    <property type="protein sequence ID" value="EYB66778.1"/>
    <property type="molecule type" value="Genomic_DNA"/>
</dbReference>
<feature type="domain" description="HD-GYP" evidence="2">
    <location>
        <begin position="183"/>
        <end position="379"/>
    </location>
</feature>
<evidence type="ECO:0000259" key="2">
    <source>
        <dbReference type="PROSITE" id="PS51832"/>
    </source>
</evidence>
<dbReference type="InterPro" id="IPR029016">
    <property type="entry name" value="GAF-like_dom_sf"/>
</dbReference>
<dbReference type="AlphaFoldDB" id="A0A016QL37"/>
<proteinExistence type="predicted"/>
<dbReference type="InterPro" id="IPR003018">
    <property type="entry name" value="GAF"/>
</dbReference>
<dbReference type="PANTHER" id="PTHR45228">
    <property type="entry name" value="CYCLIC DI-GMP PHOSPHODIESTERASE TM_0186-RELATED"/>
    <property type="match status" value="1"/>
</dbReference>
<dbReference type="SMART" id="SM00065">
    <property type="entry name" value="GAF"/>
    <property type="match status" value="1"/>
</dbReference>
<dbReference type="InterPro" id="IPR052020">
    <property type="entry name" value="Cyclic_di-GMP/3'3'-cGAMP_PDE"/>
</dbReference>
<dbReference type="eggNOG" id="COG3437">
    <property type="taxonomic scope" value="Bacteria"/>
</dbReference>
<dbReference type="SMART" id="SM00471">
    <property type="entry name" value="HDc"/>
    <property type="match status" value="1"/>
</dbReference>
<dbReference type="Proteomes" id="UP000020492">
    <property type="component" value="Unassembled WGS sequence"/>
</dbReference>
<dbReference type="STRING" id="1476583.DEIPH_ctg075orf0012"/>
<dbReference type="Pfam" id="PF13487">
    <property type="entry name" value="HD_5"/>
    <property type="match status" value="1"/>
</dbReference>
<keyword evidence="4" id="KW-1185">Reference proteome</keyword>
<dbReference type="PATRIC" id="fig|1476583.3.peg.3200"/>
<accession>A0A016QL37</accession>